<accession>A0ACD0P8A1</accession>
<name>A0ACD0P8A1_9BASI</name>
<dbReference type="Proteomes" id="UP000245626">
    <property type="component" value="Unassembled WGS sequence"/>
</dbReference>
<reference evidence="1 2" key="1">
    <citation type="journal article" date="2018" name="Mol. Biol. Evol.">
        <title>Broad Genomic Sampling Reveals a Smut Pathogenic Ancestry of the Fungal Clade Ustilaginomycotina.</title>
        <authorList>
            <person name="Kijpornyongpan T."/>
            <person name="Mondo S.J."/>
            <person name="Barry K."/>
            <person name="Sandor L."/>
            <person name="Lee J."/>
            <person name="Lipzen A."/>
            <person name="Pangilinan J."/>
            <person name="LaButti K."/>
            <person name="Hainaut M."/>
            <person name="Henrissat B."/>
            <person name="Grigoriev I.V."/>
            <person name="Spatafora J.W."/>
            <person name="Aime M.C."/>
        </authorList>
    </citation>
    <scope>NUCLEOTIDE SEQUENCE [LARGE SCALE GENOMIC DNA]</scope>
    <source>
        <strain evidence="1 2">SA 807</strain>
    </source>
</reference>
<evidence type="ECO:0000313" key="2">
    <source>
        <dbReference type="Proteomes" id="UP000245626"/>
    </source>
</evidence>
<proteinExistence type="predicted"/>
<keyword evidence="2" id="KW-1185">Reference proteome</keyword>
<organism evidence="1 2">
    <name type="scientific">Violaceomyces palustris</name>
    <dbReference type="NCBI Taxonomy" id="1673888"/>
    <lineage>
        <taxon>Eukaryota</taxon>
        <taxon>Fungi</taxon>
        <taxon>Dikarya</taxon>
        <taxon>Basidiomycota</taxon>
        <taxon>Ustilaginomycotina</taxon>
        <taxon>Ustilaginomycetes</taxon>
        <taxon>Violaceomycetales</taxon>
        <taxon>Violaceomycetaceae</taxon>
        <taxon>Violaceomyces</taxon>
    </lineage>
</organism>
<feature type="non-terminal residue" evidence="1">
    <location>
        <position position="258"/>
    </location>
</feature>
<gene>
    <name evidence="1" type="ORF">IE53DRAFT_308543</name>
</gene>
<protein>
    <submittedName>
        <fullName evidence="1">Uncharacterized protein</fullName>
    </submittedName>
</protein>
<sequence>MILHGVPIRTNLAHGLSLFCWLVAGNKQLFENYKRGSVEGLSVVFLSQWMLGDATNLIGCVLTHQLSFQIAVATYFCCIDFCIMIQFYYYWRKGRRATTAQELADGTAGLEASVGSLRTGVRKRHGSYASYQSSTYPFGVGALETSEVLPEASRMRIIGRMSAWTCTVLYMTSRLPQIWANYERRSVEGLSILLFLSAFLGNLTYTISVLANPLSSGPSARDYIAESIPFLLGSGGTLIFDLTIMFQWWLWSARKAGR</sequence>
<dbReference type="EMBL" id="KZ819688">
    <property type="protein sequence ID" value="PWN54310.1"/>
    <property type="molecule type" value="Genomic_DNA"/>
</dbReference>
<evidence type="ECO:0000313" key="1">
    <source>
        <dbReference type="EMBL" id="PWN54310.1"/>
    </source>
</evidence>